<organism evidence="2 3">
    <name type="scientific">Intrasporangium chromatireducens Q5-1</name>
    <dbReference type="NCBI Taxonomy" id="584657"/>
    <lineage>
        <taxon>Bacteria</taxon>
        <taxon>Bacillati</taxon>
        <taxon>Actinomycetota</taxon>
        <taxon>Actinomycetes</taxon>
        <taxon>Micrococcales</taxon>
        <taxon>Intrasporangiaceae</taxon>
        <taxon>Intrasporangium</taxon>
    </lineage>
</organism>
<dbReference type="InterPro" id="IPR014966">
    <property type="entry name" value="FRG-dom"/>
</dbReference>
<reference evidence="3" key="1">
    <citation type="submission" date="2013-08" db="EMBL/GenBank/DDBJ databases">
        <title>Intrasporangium oryzae NRRL B-24470.</title>
        <authorList>
            <person name="Liu H."/>
            <person name="Wang G."/>
        </authorList>
    </citation>
    <scope>NUCLEOTIDE SEQUENCE [LARGE SCALE GENOMIC DNA]</scope>
    <source>
        <strain evidence="3">Q5-1</strain>
    </source>
</reference>
<comment type="caution">
    <text evidence="2">The sequence shown here is derived from an EMBL/GenBank/DDBJ whole genome shotgun (WGS) entry which is preliminary data.</text>
</comment>
<evidence type="ECO:0000313" key="3">
    <source>
        <dbReference type="Proteomes" id="UP000019494"/>
    </source>
</evidence>
<accession>W9GEL4</accession>
<sequence length="176" mass="19761">MQHYGLPTRLLDWSENLFVALYFASLKHEHLVDGKPVDCPPILWILDPVGWNQQAQQLKGFTDVGILNTDAEDLKPYAPTGTELQRRYPQPLAIYGAHNSPRITAQRGTFTITGDSLESMETFAADHKEQSLWKLALFISREDLQRDLASLGFSESMIFPDLASVAKEVTAMEGLK</sequence>
<feature type="domain" description="FRG" evidence="1">
    <location>
        <begin position="1"/>
        <end position="28"/>
    </location>
</feature>
<dbReference type="Pfam" id="PF08867">
    <property type="entry name" value="FRG"/>
    <property type="match status" value="1"/>
</dbReference>
<proteinExistence type="predicted"/>
<dbReference type="Proteomes" id="UP000019494">
    <property type="component" value="Unassembled WGS sequence"/>
</dbReference>
<gene>
    <name evidence="2" type="ORF">N864_10630</name>
</gene>
<evidence type="ECO:0000259" key="1">
    <source>
        <dbReference type="Pfam" id="PF08867"/>
    </source>
</evidence>
<evidence type="ECO:0000313" key="2">
    <source>
        <dbReference type="EMBL" id="EWT04641.1"/>
    </source>
</evidence>
<keyword evidence="3" id="KW-1185">Reference proteome</keyword>
<dbReference type="EMBL" id="AWQS01000209">
    <property type="protein sequence ID" value="EWT04641.1"/>
    <property type="molecule type" value="Genomic_DNA"/>
</dbReference>
<dbReference type="AlphaFoldDB" id="W9GEL4"/>
<name>W9GEL4_9MICO</name>
<protein>
    <recommendedName>
        <fullName evidence="1">FRG domain-containing protein</fullName>
    </recommendedName>
</protein>